<sequence length="646" mass="72998">MEDENMDGSHDHSTSHKKQAIATPETGLIEELCTDINVYRDREKTLREQARAARSRIQCLEKNILELRQEQVELRRYQAEELQSVQNHAAELAANLDQLKADQKSDEKFILQTEIAQYTKTFEEDCKTFYTEQINDLQHRLNHKETELGRTAALVEKLNQNLQQLVNQQQHLSHRDAELVQLAKGQQAQLAAAQQALQASNVEHAKEMAEKTSEIMSLMNKLKTQATAAPSVDTDFPVGPPIMVPRFLSEGKRKTRRVDKFLKTPRAGVPILPLAVAPGTIPEEAVNFDPKEPSSVEAMTALIRQVIGELNIQEVQVGGKTARVPSKGAQAVKEQQAKMTAEEDGLYKRSLRETWRSTFETTCSEDFQGYEPVSADRVEACRTGGAGPRPGEFILDFGAGYAKSLWNRKTMRAVVDCFLAAREASGNGWGLPPVSRVYVEEQFAGQLKRSQQAWAIWQPRFMQTELRYETSEEATARAQGYVAKRMVKVNNTSNKTRKLEKRKKIVGKIINFKLKSKDRDLPTWKFFRELLQYLGPGGMSSEEPATEIQGGWPQSIFRVKVCGWRVSEVKSYLRLIDKAGTKDRSKAFRRVDTETPGSAAPPKGLPQSLYDPNWLASTKAENPEFEEEWEVSREAFQLLVAVVNEM</sequence>
<evidence type="ECO:0000256" key="1">
    <source>
        <dbReference type="SAM" id="Coils"/>
    </source>
</evidence>
<evidence type="ECO:0000313" key="3">
    <source>
        <dbReference type="EMBL" id="KAJ7037646.1"/>
    </source>
</evidence>
<keyword evidence="1" id="KW-0175">Coiled coil</keyword>
<evidence type="ECO:0000313" key="4">
    <source>
        <dbReference type="Proteomes" id="UP001218188"/>
    </source>
</evidence>
<gene>
    <name evidence="3" type="ORF">C8F04DRAFT_1256865</name>
</gene>
<reference evidence="3" key="1">
    <citation type="submission" date="2023-03" db="EMBL/GenBank/DDBJ databases">
        <title>Massive genome expansion in bonnet fungi (Mycena s.s.) driven by repeated elements and novel gene families across ecological guilds.</title>
        <authorList>
            <consortium name="Lawrence Berkeley National Laboratory"/>
            <person name="Harder C.B."/>
            <person name="Miyauchi S."/>
            <person name="Viragh M."/>
            <person name="Kuo A."/>
            <person name="Thoen E."/>
            <person name="Andreopoulos B."/>
            <person name="Lu D."/>
            <person name="Skrede I."/>
            <person name="Drula E."/>
            <person name="Henrissat B."/>
            <person name="Morin E."/>
            <person name="Kohler A."/>
            <person name="Barry K."/>
            <person name="LaButti K."/>
            <person name="Morin E."/>
            <person name="Salamov A."/>
            <person name="Lipzen A."/>
            <person name="Mereny Z."/>
            <person name="Hegedus B."/>
            <person name="Baldrian P."/>
            <person name="Stursova M."/>
            <person name="Weitz H."/>
            <person name="Taylor A."/>
            <person name="Grigoriev I.V."/>
            <person name="Nagy L.G."/>
            <person name="Martin F."/>
            <person name="Kauserud H."/>
        </authorList>
    </citation>
    <scope>NUCLEOTIDE SEQUENCE</scope>
    <source>
        <strain evidence="3">CBHHK200</strain>
    </source>
</reference>
<feature type="region of interest" description="Disordered" evidence="2">
    <location>
        <begin position="586"/>
        <end position="605"/>
    </location>
</feature>
<accession>A0AAD6T2K9</accession>
<keyword evidence="4" id="KW-1185">Reference proteome</keyword>
<proteinExistence type="predicted"/>
<feature type="region of interest" description="Disordered" evidence="2">
    <location>
        <begin position="1"/>
        <end position="23"/>
    </location>
</feature>
<comment type="caution">
    <text evidence="3">The sequence shown here is derived from an EMBL/GenBank/DDBJ whole genome shotgun (WGS) entry which is preliminary data.</text>
</comment>
<dbReference type="EMBL" id="JARJCM010000036">
    <property type="protein sequence ID" value="KAJ7037646.1"/>
    <property type="molecule type" value="Genomic_DNA"/>
</dbReference>
<evidence type="ECO:0000256" key="2">
    <source>
        <dbReference type="SAM" id="MobiDB-lite"/>
    </source>
</evidence>
<name>A0AAD6T2K9_9AGAR</name>
<protein>
    <submittedName>
        <fullName evidence="3">Uncharacterized protein</fullName>
    </submittedName>
</protein>
<feature type="coiled-coil region" evidence="1">
    <location>
        <begin position="43"/>
        <end position="102"/>
    </location>
</feature>
<dbReference type="Proteomes" id="UP001218188">
    <property type="component" value="Unassembled WGS sequence"/>
</dbReference>
<feature type="coiled-coil region" evidence="1">
    <location>
        <begin position="127"/>
        <end position="203"/>
    </location>
</feature>
<dbReference type="AlphaFoldDB" id="A0AAD6T2K9"/>
<organism evidence="3 4">
    <name type="scientific">Mycena alexandri</name>
    <dbReference type="NCBI Taxonomy" id="1745969"/>
    <lineage>
        <taxon>Eukaryota</taxon>
        <taxon>Fungi</taxon>
        <taxon>Dikarya</taxon>
        <taxon>Basidiomycota</taxon>
        <taxon>Agaricomycotina</taxon>
        <taxon>Agaricomycetes</taxon>
        <taxon>Agaricomycetidae</taxon>
        <taxon>Agaricales</taxon>
        <taxon>Marasmiineae</taxon>
        <taxon>Mycenaceae</taxon>
        <taxon>Mycena</taxon>
    </lineage>
</organism>